<evidence type="ECO:0000256" key="5">
    <source>
        <dbReference type="PIRNR" id="PIRNR001473"/>
    </source>
</evidence>
<dbReference type="InterPro" id="IPR023566">
    <property type="entry name" value="PPIase_Fpr3/Fpr4-like"/>
</dbReference>
<name>A0ABR3PRT8_9TREE</name>
<dbReference type="InterPro" id="IPR046357">
    <property type="entry name" value="PPIase_dom_sf"/>
</dbReference>
<comment type="similarity">
    <text evidence="2">Belongs to the FKBP-type PPIase family. FKBP3/4 subfamily.</text>
</comment>
<dbReference type="PROSITE" id="PS50059">
    <property type="entry name" value="FKBP_PPIASE"/>
    <property type="match status" value="1"/>
</dbReference>
<feature type="compositionally biased region" description="Acidic residues" evidence="7">
    <location>
        <begin position="61"/>
        <end position="115"/>
    </location>
</feature>
<organism evidence="9 10">
    <name type="scientific">Vanrija albida</name>
    <dbReference type="NCBI Taxonomy" id="181172"/>
    <lineage>
        <taxon>Eukaryota</taxon>
        <taxon>Fungi</taxon>
        <taxon>Dikarya</taxon>
        <taxon>Basidiomycota</taxon>
        <taxon>Agaricomycotina</taxon>
        <taxon>Tremellomycetes</taxon>
        <taxon>Trichosporonales</taxon>
        <taxon>Trichosporonaceae</taxon>
        <taxon>Vanrija</taxon>
    </lineage>
</organism>
<reference evidence="9 10" key="1">
    <citation type="submission" date="2023-08" db="EMBL/GenBank/DDBJ databases">
        <title>Annotated Genome Sequence of Vanrija albida AlHP1.</title>
        <authorList>
            <person name="Herzog R."/>
        </authorList>
    </citation>
    <scope>NUCLEOTIDE SEQUENCE [LARGE SCALE GENOMIC DNA]</scope>
    <source>
        <strain evidence="9 10">AlHP1</strain>
    </source>
</reference>
<evidence type="ECO:0000313" key="10">
    <source>
        <dbReference type="Proteomes" id="UP001565368"/>
    </source>
</evidence>
<dbReference type="Pfam" id="PF17800">
    <property type="entry name" value="NPL"/>
    <property type="match status" value="1"/>
</dbReference>
<dbReference type="PANTHER" id="PTHR43811:SF19">
    <property type="entry name" value="39 KDA FK506-BINDING NUCLEAR PROTEIN"/>
    <property type="match status" value="1"/>
</dbReference>
<dbReference type="SUPFAM" id="SSF54534">
    <property type="entry name" value="FKBP-like"/>
    <property type="match status" value="1"/>
</dbReference>
<dbReference type="RefSeq" id="XP_069204990.1">
    <property type="nucleotide sequence ID" value="XM_069357053.1"/>
</dbReference>
<comment type="catalytic activity">
    <reaction evidence="1 5 6">
        <text>[protein]-peptidylproline (omega=180) = [protein]-peptidylproline (omega=0)</text>
        <dbReference type="Rhea" id="RHEA:16237"/>
        <dbReference type="Rhea" id="RHEA-COMP:10747"/>
        <dbReference type="Rhea" id="RHEA-COMP:10748"/>
        <dbReference type="ChEBI" id="CHEBI:83833"/>
        <dbReference type="ChEBI" id="CHEBI:83834"/>
        <dbReference type="EC" id="5.2.1.8"/>
    </reaction>
</comment>
<feature type="region of interest" description="Disordered" evidence="7">
    <location>
        <begin position="222"/>
        <end position="242"/>
    </location>
</feature>
<feature type="compositionally biased region" description="Basic and acidic residues" evidence="7">
    <location>
        <begin position="226"/>
        <end position="239"/>
    </location>
</feature>
<dbReference type="PIRSF" id="PIRSF001473">
    <property type="entry name" value="FK506-bp_FPR3"/>
    <property type="match status" value="1"/>
</dbReference>
<evidence type="ECO:0000313" key="9">
    <source>
        <dbReference type="EMBL" id="KAL1405046.1"/>
    </source>
</evidence>
<evidence type="ECO:0000256" key="7">
    <source>
        <dbReference type="SAM" id="MobiDB-lite"/>
    </source>
</evidence>
<evidence type="ECO:0000256" key="1">
    <source>
        <dbReference type="ARBA" id="ARBA00000971"/>
    </source>
</evidence>
<dbReference type="Pfam" id="PF00254">
    <property type="entry name" value="FKBP_C"/>
    <property type="match status" value="1"/>
</dbReference>
<dbReference type="InterPro" id="IPR041232">
    <property type="entry name" value="NPL"/>
</dbReference>
<protein>
    <recommendedName>
        <fullName evidence="5">FK506-binding protein</fullName>
        <ecNumber evidence="5">5.2.1.8</ecNumber>
    </recommendedName>
</protein>
<comment type="caution">
    <text evidence="9">The sequence shown here is derived from an EMBL/GenBank/DDBJ whole genome shotgun (WGS) entry which is preliminary data.</text>
</comment>
<keyword evidence="3 5" id="KW-0697">Rotamase</keyword>
<evidence type="ECO:0000259" key="8">
    <source>
        <dbReference type="PROSITE" id="PS50059"/>
    </source>
</evidence>
<dbReference type="EC" id="5.2.1.8" evidence="5"/>
<accession>A0ABR3PRT8</accession>
<keyword evidence="10" id="KW-1185">Reference proteome</keyword>
<evidence type="ECO:0000256" key="3">
    <source>
        <dbReference type="ARBA" id="ARBA00023110"/>
    </source>
</evidence>
<evidence type="ECO:0000256" key="6">
    <source>
        <dbReference type="PROSITE-ProRule" id="PRU00277"/>
    </source>
</evidence>
<feature type="region of interest" description="Disordered" evidence="7">
    <location>
        <begin position="55"/>
        <end position="115"/>
    </location>
</feature>
<feature type="domain" description="PPIase FKBP-type" evidence="8">
    <location>
        <begin position="298"/>
        <end position="384"/>
    </location>
</feature>
<dbReference type="InterPro" id="IPR001179">
    <property type="entry name" value="PPIase_FKBP_dom"/>
</dbReference>
<sequence>MTVKMNLWSLTLLPGEPVPIYVPADFEITNVALGEELRNETGRSVVKVTHNPIDPALLASDSDDEFDSDDEDFDGELDEDEDDEDEDEIDAEEEDDDEEDDEDDEDEDDFSDDGIEETSVIASLTAGRVEQAQVNLTFVKGEVVIFEVTGENAVHLLGNYINQWPDEEDSDYDSDDYDDIDLDDEDEFDVEEFDEEVEVAPTGKITAVEEIKAIKAAKPAAASNKRKAEEVEDKPEVETLTKAQKKKLAKKAKLEEAGAAAPAAAAPAPAKTEKKKTLPGGLIIEDVTVGTGPVAKPGKRLSMRYIGKLESGKQFDANTAGSPFSFVLGRGEVIKGWDQGLVGLAVGGERRLTIPASLAYGKQRLGGIPPNSTLKFDVKLLAVK</sequence>
<proteinExistence type="inferred from homology"/>
<evidence type="ECO:0000256" key="4">
    <source>
        <dbReference type="ARBA" id="ARBA00023235"/>
    </source>
</evidence>
<dbReference type="PANTHER" id="PTHR43811">
    <property type="entry name" value="FKBP-TYPE PEPTIDYL-PROLYL CIS-TRANS ISOMERASE FKPA"/>
    <property type="match status" value="1"/>
</dbReference>
<gene>
    <name evidence="9" type="primary">FPR3</name>
    <name evidence="9" type="ORF">Q8F55_008669</name>
</gene>
<dbReference type="GO" id="GO:0003755">
    <property type="term" value="F:peptidyl-prolyl cis-trans isomerase activity"/>
    <property type="evidence" value="ECO:0007669"/>
    <property type="project" value="UniProtKB-EC"/>
</dbReference>
<dbReference type="Proteomes" id="UP001565368">
    <property type="component" value="Unassembled WGS sequence"/>
</dbReference>
<evidence type="ECO:0000256" key="2">
    <source>
        <dbReference type="ARBA" id="ARBA00007838"/>
    </source>
</evidence>
<dbReference type="GeneID" id="95989712"/>
<dbReference type="Gene3D" id="2.60.120.340">
    <property type="entry name" value="Nucleoplasmin core domain"/>
    <property type="match status" value="1"/>
</dbReference>
<dbReference type="EMBL" id="JBBXJM010000007">
    <property type="protein sequence ID" value="KAL1405046.1"/>
    <property type="molecule type" value="Genomic_DNA"/>
</dbReference>
<dbReference type="Gene3D" id="3.10.50.40">
    <property type="match status" value="1"/>
</dbReference>
<keyword evidence="4 5" id="KW-0413">Isomerase</keyword>